<reference evidence="4" key="1">
    <citation type="submission" date="2023-08" db="EMBL/GenBank/DDBJ databases">
        <title>Increased levels of nutrients transform a symbiont into a lethal pathobiont.</title>
        <authorList>
            <person name="Lachnit T."/>
            <person name="Ulrich L."/>
            <person name="Willmer F.M."/>
            <person name="Hasenbein T."/>
            <person name="Steiner L.X."/>
            <person name="Wolters M."/>
            <person name="Herbst E.M."/>
            <person name="Deines P."/>
        </authorList>
    </citation>
    <scope>NUCLEOTIDE SEQUENCE</scope>
    <source>
        <strain evidence="4">T3</strain>
    </source>
</reference>
<dbReference type="PANTHER" id="PTHR43877">
    <property type="entry name" value="AMINOALKYLPHOSPHONATE N-ACETYLTRANSFERASE-RELATED-RELATED"/>
    <property type="match status" value="1"/>
</dbReference>
<dbReference type="InterPro" id="IPR050832">
    <property type="entry name" value="Bact_Acetyltransf"/>
</dbReference>
<dbReference type="PROSITE" id="PS51186">
    <property type="entry name" value="GNAT"/>
    <property type="match status" value="1"/>
</dbReference>
<accession>A0AAU7YAJ8</accession>
<protein>
    <submittedName>
        <fullName evidence="4">GNAT family N-acetyltransferase</fullName>
    </submittedName>
</protein>
<gene>
    <name evidence="4" type="ORF">ABS648_13600</name>
</gene>
<dbReference type="SUPFAM" id="SSF55729">
    <property type="entry name" value="Acyl-CoA N-acyltransferases (Nat)"/>
    <property type="match status" value="1"/>
</dbReference>
<evidence type="ECO:0000259" key="3">
    <source>
        <dbReference type="PROSITE" id="PS51186"/>
    </source>
</evidence>
<dbReference type="GO" id="GO:0016747">
    <property type="term" value="F:acyltransferase activity, transferring groups other than amino-acyl groups"/>
    <property type="evidence" value="ECO:0007669"/>
    <property type="project" value="InterPro"/>
</dbReference>
<evidence type="ECO:0000256" key="2">
    <source>
        <dbReference type="ARBA" id="ARBA00023315"/>
    </source>
</evidence>
<keyword evidence="2" id="KW-0012">Acyltransferase</keyword>
<keyword evidence="1" id="KW-0808">Transferase</keyword>
<dbReference type="Gene3D" id="3.40.630.30">
    <property type="match status" value="1"/>
</dbReference>
<evidence type="ECO:0000313" key="4">
    <source>
        <dbReference type="EMBL" id="XBY66753.1"/>
    </source>
</evidence>
<proteinExistence type="predicted"/>
<evidence type="ECO:0000256" key="1">
    <source>
        <dbReference type="ARBA" id="ARBA00022679"/>
    </source>
</evidence>
<dbReference type="AlphaFoldDB" id="A0AAU7YAJ8"/>
<dbReference type="EMBL" id="CP158373">
    <property type="protein sequence ID" value="XBY66753.1"/>
    <property type="molecule type" value="Genomic_DNA"/>
</dbReference>
<dbReference type="CDD" id="cd04301">
    <property type="entry name" value="NAT_SF"/>
    <property type="match status" value="1"/>
</dbReference>
<dbReference type="InterPro" id="IPR000182">
    <property type="entry name" value="GNAT_dom"/>
</dbReference>
<dbReference type="Pfam" id="PF00583">
    <property type="entry name" value="Acetyltransf_1"/>
    <property type="match status" value="1"/>
</dbReference>
<organism evidence="4">
    <name type="scientific">Pseudomonas solani</name>
    <dbReference type="NCBI Taxonomy" id="2731552"/>
    <lineage>
        <taxon>Bacteria</taxon>
        <taxon>Pseudomonadati</taxon>
        <taxon>Pseudomonadota</taxon>
        <taxon>Gammaproteobacteria</taxon>
        <taxon>Pseudomonadales</taxon>
        <taxon>Pseudomonadaceae</taxon>
        <taxon>Pseudomonas</taxon>
    </lineage>
</organism>
<name>A0AAU7YAJ8_9PSED</name>
<dbReference type="RefSeq" id="WP_350448481.1">
    <property type="nucleotide sequence ID" value="NZ_CP158373.1"/>
</dbReference>
<dbReference type="InterPro" id="IPR016181">
    <property type="entry name" value="Acyl_CoA_acyltransferase"/>
</dbReference>
<dbReference type="PANTHER" id="PTHR43877:SF2">
    <property type="entry name" value="AMINOALKYLPHOSPHONATE N-ACETYLTRANSFERASE-RELATED"/>
    <property type="match status" value="1"/>
</dbReference>
<feature type="domain" description="N-acetyltransferase" evidence="3">
    <location>
        <begin position="4"/>
        <end position="181"/>
    </location>
</feature>
<sequence>MQTYSINAVSPADFDVFMAYLDDHLRENGSPEVGYFQPLSRSASSYPPERKAAFRAGLEIALGEPGWRRAWVARAEDGQIAGHIDLRSHAERYATHRCLLGMGVHCAHRRRGLGALLIEQAGRWAASTALLEWIDLQVLGSNAAAIALYRQAGFIQVGEVPQMFKIDGQSFSYTTMTKRCSNQ</sequence>